<gene>
    <name evidence="1" type="ORF">I79_019302</name>
</gene>
<protein>
    <submittedName>
        <fullName evidence="1">Uncharacterized protein</fullName>
    </submittedName>
</protein>
<dbReference type="AlphaFoldDB" id="G3I721"/>
<name>G3I721_CRIGR</name>
<dbReference type="EMBL" id="JH001405">
    <property type="protein sequence ID" value="EGW13434.1"/>
    <property type="molecule type" value="Genomic_DNA"/>
</dbReference>
<dbReference type="InParanoid" id="G3I721"/>
<organism evidence="1 2">
    <name type="scientific">Cricetulus griseus</name>
    <name type="common">Chinese hamster</name>
    <name type="synonym">Cricetulus barabensis griseus</name>
    <dbReference type="NCBI Taxonomy" id="10029"/>
    <lineage>
        <taxon>Eukaryota</taxon>
        <taxon>Metazoa</taxon>
        <taxon>Chordata</taxon>
        <taxon>Craniata</taxon>
        <taxon>Vertebrata</taxon>
        <taxon>Euteleostomi</taxon>
        <taxon>Mammalia</taxon>
        <taxon>Eutheria</taxon>
        <taxon>Euarchontoglires</taxon>
        <taxon>Glires</taxon>
        <taxon>Rodentia</taxon>
        <taxon>Myomorpha</taxon>
        <taxon>Muroidea</taxon>
        <taxon>Cricetidae</taxon>
        <taxon>Cricetinae</taxon>
        <taxon>Cricetulus</taxon>
    </lineage>
</organism>
<evidence type="ECO:0000313" key="2">
    <source>
        <dbReference type="Proteomes" id="UP000001075"/>
    </source>
</evidence>
<sequence>MCAGVVCDVFSSGEQVISRCWAHDKHLTTTPTALGTLDQQSEDSRMGPHIISLDHVGL</sequence>
<proteinExistence type="predicted"/>
<dbReference type="Proteomes" id="UP000001075">
    <property type="component" value="Unassembled WGS sequence"/>
</dbReference>
<evidence type="ECO:0000313" key="1">
    <source>
        <dbReference type="EMBL" id="EGW13434.1"/>
    </source>
</evidence>
<reference evidence="2" key="1">
    <citation type="journal article" date="2011" name="Nat. Biotechnol.">
        <title>The genomic sequence of the Chinese hamster ovary (CHO)-K1 cell line.</title>
        <authorList>
            <person name="Xu X."/>
            <person name="Nagarajan H."/>
            <person name="Lewis N.E."/>
            <person name="Pan S."/>
            <person name="Cai Z."/>
            <person name="Liu X."/>
            <person name="Chen W."/>
            <person name="Xie M."/>
            <person name="Wang W."/>
            <person name="Hammond S."/>
            <person name="Andersen M.R."/>
            <person name="Neff N."/>
            <person name="Passarelli B."/>
            <person name="Koh W."/>
            <person name="Fan H.C."/>
            <person name="Wang J."/>
            <person name="Gui Y."/>
            <person name="Lee K.H."/>
            <person name="Betenbaugh M.J."/>
            <person name="Quake S.R."/>
            <person name="Famili I."/>
            <person name="Palsson B.O."/>
            <person name="Wang J."/>
        </authorList>
    </citation>
    <scope>NUCLEOTIDE SEQUENCE [LARGE SCALE GENOMIC DNA]</scope>
    <source>
        <strain evidence="2">CHO K1 cell line</strain>
    </source>
</reference>
<accession>G3I721</accession>